<organism evidence="2">
    <name type="scientific">marine sediment metagenome</name>
    <dbReference type="NCBI Taxonomy" id="412755"/>
    <lineage>
        <taxon>unclassified sequences</taxon>
        <taxon>metagenomes</taxon>
        <taxon>ecological metagenomes</taxon>
    </lineage>
</organism>
<sequence length="197" mass="21988">MSEQFPEHLFADPLTGELNRTAKNFAQVQKARKGMEQREQSSPRHKDKTKRGNKPSFALLSVWAAEDALIKDMESTLKQHVLWGGFLENQSALHGMLTARVLGEIRHPHRFPGQKCDYTGPTGDLKGHTVPPMFSVGDICPMEFWDKAPVDEDTGARLPAKLVKCTGLMQEGRARIDPRTGKPETGVRSLFHFAGLI</sequence>
<feature type="non-terminal residue" evidence="2">
    <location>
        <position position="197"/>
    </location>
</feature>
<name>A0A0F9FML3_9ZZZZ</name>
<feature type="compositionally biased region" description="Basic and acidic residues" evidence="1">
    <location>
        <begin position="33"/>
        <end position="44"/>
    </location>
</feature>
<evidence type="ECO:0000256" key="1">
    <source>
        <dbReference type="SAM" id="MobiDB-lite"/>
    </source>
</evidence>
<feature type="region of interest" description="Disordered" evidence="1">
    <location>
        <begin position="23"/>
        <end position="52"/>
    </location>
</feature>
<accession>A0A0F9FML3</accession>
<dbReference type="EMBL" id="LAZR01029792">
    <property type="protein sequence ID" value="KKL58530.1"/>
    <property type="molecule type" value="Genomic_DNA"/>
</dbReference>
<proteinExistence type="predicted"/>
<comment type="caution">
    <text evidence="2">The sequence shown here is derived from an EMBL/GenBank/DDBJ whole genome shotgun (WGS) entry which is preliminary data.</text>
</comment>
<dbReference type="AlphaFoldDB" id="A0A0F9FML3"/>
<protein>
    <submittedName>
        <fullName evidence="2">Uncharacterized protein</fullName>
    </submittedName>
</protein>
<evidence type="ECO:0000313" key="2">
    <source>
        <dbReference type="EMBL" id="KKL58530.1"/>
    </source>
</evidence>
<reference evidence="2" key="1">
    <citation type="journal article" date="2015" name="Nature">
        <title>Complex archaea that bridge the gap between prokaryotes and eukaryotes.</title>
        <authorList>
            <person name="Spang A."/>
            <person name="Saw J.H."/>
            <person name="Jorgensen S.L."/>
            <person name="Zaremba-Niedzwiedzka K."/>
            <person name="Martijn J."/>
            <person name="Lind A.E."/>
            <person name="van Eijk R."/>
            <person name="Schleper C."/>
            <person name="Guy L."/>
            <person name="Ettema T.J."/>
        </authorList>
    </citation>
    <scope>NUCLEOTIDE SEQUENCE</scope>
</reference>
<gene>
    <name evidence="2" type="ORF">LCGC14_2224470</name>
</gene>